<comment type="caution">
    <text evidence="2">The sequence shown here is derived from an EMBL/GenBank/DDBJ whole genome shotgun (WGS) entry which is preliminary data.</text>
</comment>
<dbReference type="AlphaFoldDB" id="A0A937JXD8"/>
<protein>
    <submittedName>
        <fullName evidence="2">Sulfotransferase</fullName>
    </submittedName>
</protein>
<evidence type="ECO:0000256" key="1">
    <source>
        <dbReference type="ARBA" id="ARBA00022679"/>
    </source>
</evidence>
<dbReference type="Gene3D" id="3.40.50.300">
    <property type="entry name" value="P-loop containing nucleotide triphosphate hydrolases"/>
    <property type="match status" value="1"/>
</dbReference>
<dbReference type="PANTHER" id="PTHR12788:SF10">
    <property type="entry name" value="PROTEIN-TYROSINE SULFOTRANSFERASE"/>
    <property type="match status" value="1"/>
</dbReference>
<dbReference type="InterPro" id="IPR026634">
    <property type="entry name" value="TPST-like"/>
</dbReference>
<dbReference type="Pfam" id="PF13469">
    <property type="entry name" value="Sulfotransfer_3"/>
    <property type="match status" value="1"/>
</dbReference>
<accession>A0A937JXD8</accession>
<dbReference type="GO" id="GO:0008476">
    <property type="term" value="F:protein-tyrosine sulfotransferase activity"/>
    <property type="evidence" value="ECO:0007669"/>
    <property type="project" value="InterPro"/>
</dbReference>
<dbReference type="InterPro" id="IPR027417">
    <property type="entry name" value="P-loop_NTPase"/>
</dbReference>
<keyword evidence="1" id="KW-0808">Transferase</keyword>
<proteinExistence type="predicted"/>
<dbReference type="PANTHER" id="PTHR12788">
    <property type="entry name" value="PROTEIN-TYROSINE SULFOTRANSFERASE 2"/>
    <property type="match status" value="1"/>
</dbReference>
<dbReference type="SUPFAM" id="SSF52540">
    <property type="entry name" value="P-loop containing nucleoside triphosphate hydrolases"/>
    <property type="match status" value="1"/>
</dbReference>
<keyword evidence="3" id="KW-1185">Reference proteome</keyword>
<sequence length="311" mass="36534">MTSVPKFILIGGSPRSGTSLVQKLLISHSRIDGGPEFVYMPKMSILFDQMKKSIIRDSISMYVNEEKLIENFQKFTKSFFESSITDNTYYISEKTPSNIFAFLSFNEYLPSAKLLNVYRDGRAVVASFRNVRKRALKNGQYLENISLIASIKTWNNSIDAYFEYVEEVGNNLYSVKYEDLVTNPRLVLLELMHWLDLELEDQMLSPELINFNDNKKDAKINDIWYTKGMYNQSFNTSNIDTWKKELNFFEKIISNILMADRLDRLEYPVKGIYLTLNRVLKLCTWKYHKTYLKKSSLVINMYKKFLLKIKM</sequence>
<evidence type="ECO:0000313" key="3">
    <source>
        <dbReference type="Proteomes" id="UP000659388"/>
    </source>
</evidence>
<organism evidence="2 3">
    <name type="scientific">Fulvivirga sediminis</name>
    <dbReference type="NCBI Taxonomy" id="2803949"/>
    <lineage>
        <taxon>Bacteria</taxon>
        <taxon>Pseudomonadati</taxon>
        <taxon>Bacteroidota</taxon>
        <taxon>Cytophagia</taxon>
        <taxon>Cytophagales</taxon>
        <taxon>Fulvivirgaceae</taxon>
        <taxon>Fulvivirga</taxon>
    </lineage>
</organism>
<reference evidence="2" key="1">
    <citation type="submission" date="2021-01" db="EMBL/GenBank/DDBJ databases">
        <title>Fulvivirga kasyanovii gen. nov., sp nov., a novel member of the phylum Bacteroidetes isolated from seawater in a mussel farm.</title>
        <authorList>
            <person name="Zhao L.-H."/>
            <person name="Wang Z.-J."/>
        </authorList>
    </citation>
    <scope>NUCLEOTIDE SEQUENCE</scope>
    <source>
        <strain evidence="2">2943</strain>
    </source>
</reference>
<dbReference type="EMBL" id="JAESIY010000002">
    <property type="protein sequence ID" value="MBL3655388.1"/>
    <property type="molecule type" value="Genomic_DNA"/>
</dbReference>
<dbReference type="RefSeq" id="WP_202243064.1">
    <property type="nucleotide sequence ID" value="NZ_JAESIY010000002.1"/>
</dbReference>
<dbReference type="Proteomes" id="UP000659388">
    <property type="component" value="Unassembled WGS sequence"/>
</dbReference>
<evidence type="ECO:0000313" key="2">
    <source>
        <dbReference type="EMBL" id="MBL3655388.1"/>
    </source>
</evidence>
<name>A0A937JXD8_9BACT</name>
<gene>
    <name evidence="2" type="ORF">JL102_04550</name>
</gene>